<name>A0A0F9SUU5_9ZZZZ</name>
<dbReference type="EMBL" id="LAZR01000399">
    <property type="protein sequence ID" value="KKN70659.1"/>
    <property type="molecule type" value="Genomic_DNA"/>
</dbReference>
<feature type="region of interest" description="Disordered" evidence="1">
    <location>
        <begin position="1"/>
        <end position="77"/>
    </location>
</feature>
<sequence length="77" mass="8289">MLEKRYRSKPSVKGLLPSSQRHGGKQIQNGTERITKNTILRGGAKQQMSDTLTPPKGKKPCVETGGLADSENGLLGN</sequence>
<evidence type="ECO:0000313" key="2">
    <source>
        <dbReference type="EMBL" id="KKN70659.1"/>
    </source>
</evidence>
<feature type="compositionally biased region" description="Polar residues" evidence="1">
    <location>
        <begin position="17"/>
        <end position="38"/>
    </location>
</feature>
<accession>A0A0F9SUU5</accession>
<organism evidence="2">
    <name type="scientific">marine sediment metagenome</name>
    <dbReference type="NCBI Taxonomy" id="412755"/>
    <lineage>
        <taxon>unclassified sequences</taxon>
        <taxon>metagenomes</taxon>
        <taxon>ecological metagenomes</taxon>
    </lineage>
</organism>
<dbReference type="AlphaFoldDB" id="A0A0F9SUU5"/>
<reference evidence="2" key="1">
    <citation type="journal article" date="2015" name="Nature">
        <title>Complex archaea that bridge the gap between prokaryotes and eukaryotes.</title>
        <authorList>
            <person name="Spang A."/>
            <person name="Saw J.H."/>
            <person name="Jorgensen S.L."/>
            <person name="Zaremba-Niedzwiedzka K."/>
            <person name="Martijn J."/>
            <person name="Lind A.E."/>
            <person name="van Eijk R."/>
            <person name="Schleper C."/>
            <person name="Guy L."/>
            <person name="Ettema T.J."/>
        </authorList>
    </citation>
    <scope>NUCLEOTIDE SEQUENCE</scope>
</reference>
<proteinExistence type="predicted"/>
<evidence type="ECO:0000256" key="1">
    <source>
        <dbReference type="SAM" id="MobiDB-lite"/>
    </source>
</evidence>
<gene>
    <name evidence="2" type="ORF">LCGC14_0428140</name>
</gene>
<feature type="compositionally biased region" description="Basic residues" evidence="1">
    <location>
        <begin position="1"/>
        <end position="10"/>
    </location>
</feature>
<comment type="caution">
    <text evidence="2">The sequence shown here is derived from an EMBL/GenBank/DDBJ whole genome shotgun (WGS) entry which is preliminary data.</text>
</comment>
<protein>
    <submittedName>
        <fullName evidence="2">Uncharacterized protein</fullName>
    </submittedName>
</protein>